<dbReference type="GO" id="GO:0009234">
    <property type="term" value="P:menaquinone biosynthetic process"/>
    <property type="evidence" value="ECO:0007669"/>
    <property type="project" value="UniProtKB-UniRule"/>
</dbReference>
<keyword evidence="2 5" id="KW-0489">Methyltransferase</keyword>
<dbReference type="InterPro" id="IPR023576">
    <property type="entry name" value="UbiE/COQ5_MeTrFase_CS"/>
</dbReference>
<accession>A0A075WU85</accession>
<keyword evidence="1 5" id="KW-0474">Menaquinone biosynthesis</keyword>
<reference evidence="6 7" key="1">
    <citation type="journal article" date="2015" name="Genome Announc.">
        <title>Genome Sequence of a Sulfate-Reducing Thermophilic Bacterium, Thermodesulfobacterium commune DSM 2178T (Phylum Thermodesulfobacteria).</title>
        <authorList>
            <person name="Bhatnagar S."/>
            <person name="Badger J.H."/>
            <person name="Madupu R."/>
            <person name="Khouri H.M."/>
            <person name="O'Connor E.M."/>
            <person name="Robb F.T."/>
            <person name="Ward N.L."/>
            <person name="Eisen J.A."/>
        </authorList>
    </citation>
    <scope>NUCLEOTIDE SEQUENCE [LARGE SCALE GENOMIC DNA]</scope>
    <source>
        <strain evidence="6 7">DSM 2178</strain>
    </source>
</reference>
<proteinExistence type="inferred from homology"/>
<organism evidence="6 7">
    <name type="scientific">Thermodesulfobacterium commune DSM 2178</name>
    <dbReference type="NCBI Taxonomy" id="289377"/>
    <lineage>
        <taxon>Bacteria</taxon>
        <taxon>Pseudomonadati</taxon>
        <taxon>Thermodesulfobacteriota</taxon>
        <taxon>Thermodesulfobacteria</taxon>
        <taxon>Thermodesulfobacteriales</taxon>
        <taxon>Thermodesulfobacteriaceae</taxon>
        <taxon>Thermodesulfobacterium</taxon>
    </lineage>
</organism>
<dbReference type="GO" id="GO:0032259">
    <property type="term" value="P:methylation"/>
    <property type="evidence" value="ECO:0007669"/>
    <property type="project" value="UniProtKB-KW"/>
</dbReference>
<dbReference type="GO" id="GO:0043770">
    <property type="term" value="F:demethylmenaquinone methyltransferase activity"/>
    <property type="evidence" value="ECO:0007669"/>
    <property type="project" value="UniProtKB-UniRule"/>
</dbReference>
<dbReference type="eggNOG" id="COG2226">
    <property type="taxonomic scope" value="Bacteria"/>
</dbReference>
<feature type="binding site" evidence="5">
    <location>
        <begin position="100"/>
        <end position="101"/>
    </location>
    <ligand>
        <name>S-adenosyl-L-methionine</name>
        <dbReference type="ChEBI" id="CHEBI:59789"/>
    </ligand>
</feature>
<protein>
    <recommendedName>
        <fullName evidence="5">Demethylmenaquinone methyltransferase</fullName>
        <ecNumber evidence="5">2.1.1.163</ecNumber>
    </recommendedName>
</protein>
<dbReference type="AlphaFoldDB" id="A0A075WU85"/>
<dbReference type="EC" id="2.1.1.163" evidence="5"/>
<dbReference type="EMBL" id="CP008796">
    <property type="protein sequence ID" value="AIH04525.1"/>
    <property type="molecule type" value="Genomic_DNA"/>
</dbReference>
<evidence type="ECO:0000313" key="6">
    <source>
        <dbReference type="EMBL" id="AIH04525.1"/>
    </source>
</evidence>
<dbReference type="InterPro" id="IPR029063">
    <property type="entry name" value="SAM-dependent_MTases_sf"/>
</dbReference>
<dbReference type="OrthoDB" id="9808140at2"/>
<dbReference type="UniPathway" id="UPA00079">
    <property type="reaction ID" value="UER00169"/>
</dbReference>
<dbReference type="STRING" id="289377.HL41_07400"/>
<evidence type="ECO:0000313" key="7">
    <source>
        <dbReference type="Proteomes" id="UP000028481"/>
    </source>
</evidence>
<dbReference type="KEGG" id="tcm:HL41_07400"/>
<feature type="binding site" evidence="5">
    <location>
        <position position="76"/>
    </location>
    <ligand>
        <name>S-adenosyl-L-methionine</name>
        <dbReference type="ChEBI" id="CHEBI:59789"/>
    </ligand>
</feature>
<dbReference type="Proteomes" id="UP000028481">
    <property type="component" value="Chromosome"/>
</dbReference>
<dbReference type="PROSITE" id="PS51608">
    <property type="entry name" value="SAM_MT_UBIE"/>
    <property type="match status" value="1"/>
</dbReference>
<comment type="similarity">
    <text evidence="5">Belongs to the class I-like SAM-binding methyltransferase superfamily. MenG/UbiE family.</text>
</comment>
<dbReference type="PROSITE" id="PS01184">
    <property type="entry name" value="UBIE_2"/>
    <property type="match status" value="1"/>
</dbReference>
<name>A0A075WU85_9BACT</name>
<evidence type="ECO:0000256" key="5">
    <source>
        <dbReference type="HAMAP-Rule" id="MF_01813"/>
    </source>
</evidence>
<evidence type="ECO:0000256" key="4">
    <source>
        <dbReference type="ARBA" id="ARBA00022691"/>
    </source>
</evidence>
<comment type="function">
    <text evidence="5">Methyltransferase required for the conversion of demethylmenaquinol (DMKH2) to menaquinol (MKH2).</text>
</comment>
<dbReference type="PANTHER" id="PTHR43591">
    <property type="entry name" value="METHYLTRANSFERASE"/>
    <property type="match status" value="1"/>
</dbReference>
<comment type="caution">
    <text evidence="5">Lacks conserved residue(s) required for the propagation of feature annotation.</text>
</comment>
<evidence type="ECO:0000256" key="1">
    <source>
        <dbReference type="ARBA" id="ARBA00022428"/>
    </source>
</evidence>
<dbReference type="NCBIfam" id="TIGR01934">
    <property type="entry name" value="MenG_MenH_UbiE"/>
    <property type="match status" value="1"/>
</dbReference>
<keyword evidence="7" id="KW-1185">Reference proteome</keyword>
<dbReference type="Pfam" id="PF01209">
    <property type="entry name" value="Ubie_methyltran"/>
    <property type="match status" value="1"/>
</dbReference>
<comment type="pathway">
    <text evidence="5">Quinol/quinone metabolism; menaquinone biosynthesis; menaquinol from 1,4-dihydroxy-2-naphthoate: step 2/2.</text>
</comment>
<dbReference type="InterPro" id="IPR004033">
    <property type="entry name" value="UbiE/COQ5_MeTrFase"/>
</dbReference>
<dbReference type="HAMAP" id="MF_01813">
    <property type="entry name" value="MenG_UbiE_methyltr"/>
    <property type="match status" value="1"/>
</dbReference>
<dbReference type="SUPFAM" id="SSF53335">
    <property type="entry name" value="S-adenosyl-L-methionine-dependent methyltransferases"/>
    <property type="match status" value="1"/>
</dbReference>
<gene>
    <name evidence="5" type="primary">menG</name>
    <name evidence="6" type="ORF">HL41_07400</name>
</gene>
<dbReference type="CDD" id="cd02440">
    <property type="entry name" value="AdoMet_MTases"/>
    <property type="match status" value="1"/>
</dbReference>
<comment type="catalytic activity">
    <reaction evidence="5">
        <text>a 2-demethylmenaquinol + S-adenosyl-L-methionine = a menaquinol + S-adenosyl-L-homocysteine + H(+)</text>
        <dbReference type="Rhea" id="RHEA:42640"/>
        <dbReference type="Rhea" id="RHEA-COMP:9539"/>
        <dbReference type="Rhea" id="RHEA-COMP:9563"/>
        <dbReference type="ChEBI" id="CHEBI:15378"/>
        <dbReference type="ChEBI" id="CHEBI:18151"/>
        <dbReference type="ChEBI" id="CHEBI:55437"/>
        <dbReference type="ChEBI" id="CHEBI:57856"/>
        <dbReference type="ChEBI" id="CHEBI:59789"/>
        <dbReference type="EC" id="2.1.1.163"/>
    </reaction>
</comment>
<sequence>MKVEKNFVKNKFDRIVRRYDLVNLIGSLGQDRLWRRKVALLLAEASPPLLDLCCGPFTLTLEVYRKSNLAKTFALDFSFEMLAFGSSRIKDTYIYPVCGDAEELPFKNDHFGGISIAFGLRNLPNKEKAIKEFFRVLKPGGKLIILEFSWPKNFLVQRFYDFYLSYYMPLLGGALTGDKEAYMYLADSIKAFPSPEAIREMLLTSGFSEVTYSPLTFGIVTLYQAVK</sequence>
<keyword evidence="3 5" id="KW-0808">Transferase</keyword>
<dbReference type="Gene3D" id="3.40.50.150">
    <property type="entry name" value="Vaccinia Virus protein VP39"/>
    <property type="match status" value="1"/>
</dbReference>
<dbReference type="RefSeq" id="WP_038062243.1">
    <property type="nucleotide sequence ID" value="NZ_CP008796.1"/>
</dbReference>
<evidence type="ECO:0000256" key="3">
    <source>
        <dbReference type="ARBA" id="ARBA00022679"/>
    </source>
</evidence>
<evidence type="ECO:0000256" key="2">
    <source>
        <dbReference type="ARBA" id="ARBA00022603"/>
    </source>
</evidence>
<dbReference type="HOGENOM" id="CLU_037990_0_0_0"/>
<dbReference type="PANTHER" id="PTHR43591:SF24">
    <property type="entry name" value="2-METHOXY-6-POLYPRENYL-1,4-BENZOQUINOL METHYLASE, MITOCHONDRIAL"/>
    <property type="match status" value="1"/>
</dbReference>
<dbReference type="PaxDb" id="289377-HL41_07400"/>
<keyword evidence="4 5" id="KW-0949">S-adenosyl-L-methionine</keyword>